<evidence type="ECO:0000256" key="4">
    <source>
        <dbReference type="ARBA" id="ARBA00022723"/>
    </source>
</evidence>
<dbReference type="PANTHER" id="PTHR47944">
    <property type="entry name" value="CYTOCHROME P450 98A9"/>
    <property type="match status" value="1"/>
</dbReference>
<evidence type="ECO:0000313" key="9">
    <source>
        <dbReference type="EMBL" id="KAK9229780.1"/>
    </source>
</evidence>
<name>A0AAP0MYX2_9ROSI</name>
<feature type="compositionally biased region" description="Polar residues" evidence="8">
    <location>
        <begin position="30"/>
        <end position="40"/>
    </location>
</feature>
<keyword evidence="3" id="KW-0349">Heme</keyword>
<sequence>MASNPSPHLYHSPAPAPSSSDTHTYHRAQNRGQSLETSTSSLTHFRTVPFMPCLKNMGPLCRSKLGSLPFVVGSSAEMAKAFLKTYDVVFAHWPKMAAGKYTGYNF</sequence>
<proteinExistence type="inferred from homology"/>
<evidence type="ECO:0000313" key="10">
    <source>
        <dbReference type="Proteomes" id="UP001428341"/>
    </source>
</evidence>
<dbReference type="Proteomes" id="UP001428341">
    <property type="component" value="Unassembled WGS sequence"/>
</dbReference>
<evidence type="ECO:0000256" key="2">
    <source>
        <dbReference type="ARBA" id="ARBA00010617"/>
    </source>
</evidence>
<reference evidence="9 10" key="1">
    <citation type="submission" date="2024-05" db="EMBL/GenBank/DDBJ databases">
        <title>Haplotype-resolved chromosome-level genome assembly of Huyou (Citrus changshanensis).</title>
        <authorList>
            <person name="Miao C."/>
            <person name="Chen W."/>
            <person name="Wu Y."/>
            <person name="Wang L."/>
            <person name="Zhao S."/>
            <person name="Grierson D."/>
            <person name="Xu C."/>
            <person name="Chen K."/>
        </authorList>
    </citation>
    <scope>NUCLEOTIDE SEQUENCE [LARGE SCALE GENOMIC DNA]</scope>
    <source>
        <strain evidence="9">01-14</strain>
        <tissue evidence="9">Leaf</tissue>
    </source>
</reference>
<dbReference type="EMBL" id="JBCGBO010000001">
    <property type="protein sequence ID" value="KAK9229780.1"/>
    <property type="molecule type" value="Genomic_DNA"/>
</dbReference>
<evidence type="ECO:0000256" key="3">
    <source>
        <dbReference type="ARBA" id="ARBA00022617"/>
    </source>
</evidence>
<evidence type="ECO:0000256" key="1">
    <source>
        <dbReference type="ARBA" id="ARBA00001971"/>
    </source>
</evidence>
<dbReference type="AlphaFoldDB" id="A0AAP0MYX2"/>
<keyword evidence="10" id="KW-1185">Reference proteome</keyword>
<dbReference type="PANTHER" id="PTHR47944:SF4">
    <property type="entry name" value="OS09G0441700 PROTEIN"/>
    <property type="match status" value="1"/>
</dbReference>
<keyword evidence="6" id="KW-0408">Iron</keyword>
<feature type="region of interest" description="Disordered" evidence="8">
    <location>
        <begin position="1"/>
        <end position="40"/>
    </location>
</feature>
<accession>A0AAP0MYX2</accession>
<dbReference type="SUPFAM" id="SSF48264">
    <property type="entry name" value="Cytochrome P450"/>
    <property type="match status" value="1"/>
</dbReference>
<keyword evidence="7" id="KW-0503">Monooxygenase</keyword>
<dbReference type="InterPro" id="IPR036396">
    <property type="entry name" value="Cyt_P450_sf"/>
</dbReference>
<protein>
    <submittedName>
        <fullName evidence="9">Uncharacterized protein</fullName>
    </submittedName>
</protein>
<comment type="similarity">
    <text evidence="2">Belongs to the cytochrome P450 family.</text>
</comment>
<evidence type="ECO:0000256" key="5">
    <source>
        <dbReference type="ARBA" id="ARBA00023002"/>
    </source>
</evidence>
<dbReference type="GO" id="GO:0004497">
    <property type="term" value="F:monooxygenase activity"/>
    <property type="evidence" value="ECO:0007669"/>
    <property type="project" value="UniProtKB-KW"/>
</dbReference>
<comment type="cofactor">
    <cofactor evidence="1">
        <name>heme</name>
        <dbReference type="ChEBI" id="CHEBI:30413"/>
    </cofactor>
</comment>
<evidence type="ECO:0000256" key="6">
    <source>
        <dbReference type="ARBA" id="ARBA00023004"/>
    </source>
</evidence>
<dbReference type="GO" id="GO:0020037">
    <property type="term" value="F:heme binding"/>
    <property type="evidence" value="ECO:0007669"/>
    <property type="project" value="InterPro"/>
</dbReference>
<evidence type="ECO:0000256" key="8">
    <source>
        <dbReference type="SAM" id="MobiDB-lite"/>
    </source>
</evidence>
<dbReference type="GO" id="GO:0005506">
    <property type="term" value="F:iron ion binding"/>
    <property type="evidence" value="ECO:0007669"/>
    <property type="project" value="InterPro"/>
</dbReference>
<gene>
    <name evidence="9" type="ORF">WN944_022746</name>
</gene>
<keyword evidence="5" id="KW-0560">Oxidoreductase</keyword>
<comment type="caution">
    <text evidence="9">The sequence shown here is derived from an EMBL/GenBank/DDBJ whole genome shotgun (WGS) entry which is preliminary data.</text>
</comment>
<keyword evidence="4" id="KW-0479">Metal-binding</keyword>
<organism evidence="9 10">
    <name type="scientific">Citrus x changshan-huyou</name>
    <dbReference type="NCBI Taxonomy" id="2935761"/>
    <lineage>
        <taxon>Eukaryota</taxon>
        <taxon>Viridiplantae</taxon>
        <taxon>Streptophyta</taxon>
        <taxon>Embryophyta</taxon>
        <taxon>Tracheophyta</taxon>
        <taxon>Spermatophyta</taxon>
        <taxon>Magnoliopsida</taxon>
        <taxon>eudicotyledons</taxon>
        <taxon>Gunneridae</taxon>
        <taxon>Pentapetalae</taxon>
        <taxon>rosids</taxon>
        <taxon>malvids</taxon>
        <taxon>Sapindales</taxon>
        <taxon>Rutaceae</taxon>
        <taxon>Aurantioideae</taxon>
        <taxon>Citrus</taxon>
    </lineage>
</organism>
<evidence type="ECO:0000256" key="7">
    <source>
        <dbReference type="ARBA" id="ARBA00023033"/>
    </source>
</evidence>
<dbReference type="GO" id="GO:0016705">
    <property type="term" value="F:oxidoreductase activity, acting on paired donors, with incorporation or reduction of molecular oxygen"/>
    <property type="evidence" value="ECO:0007669"/>
    <property type="project" value="InterPro"/>
</dbReference>